<keyword evidence="2" id="KW-1185">Reference proteome</keyword>
<organism evidence="1 2">
    <name type="scientific">Atta colombica</name>
    <dbReference type="NCBI Taxonomy" id="520822"/>
    <lineage>
        <taxon>Eukaryota</taxon>
        <taxon>Metazoa</taxon>
        <taxon>Ecdysozoa</taxon>
        <taxon>Arthropoda</taxon>
        <taxon>Hexapoda</taxon>
        <taxon>Insecta</taxon>
        <taxon>Pterygota</taxon>
        <taxon>Neoptera</taxon>
        <taxon>Endopterygota</taxon>
        <taxon>Hymenoptera</taxon>
        <taxon>Apocrita</taxon>
        <taxon>Aculeata</taxon>
        <taxon>Formicoidea</taxon>
        <taxon>Formicidae</taxon>
        <taxon>Myrmicinae</taxon>
        <taxon>Atta</taxon>
    </lineage>
</organism>
<proteinExistence type="predicted"/>
<evidence type="ECO:0000313" key="2">
    <source>
        <dbReference type="Proteomes" id="UP000078540"/>
    </source>
</evidence>
<evidence type="ECO:0000313" key="1">
    <source>
        <dbReference type="EMBL" id="KYM81124.1"/>
    </source>
</evidence>
<dbReference type="AlphaFoldDB" id="A0A195BAA4"/>
<dbReference type="Proteomes" id="UP000078540">
    <property type="component" value="Unassembled WGS sequence"/>
</dbReference>
<accession>A0A195BAA4</accession>
<sequence length="95" mass="10771">MVNFTLGKIVLTSDGRICEVKTRRSTGNQTDTSADRLQANRLRNEASNGCQLQNLVFTNMVQEDKNSPVEKPLARSDLRRKFCPLPSCHCYPWSL</sequence>
<reference evidence="1 2" key="1">
    <citation type="submission" date="2015-09" db="EMBL/GenBank/DDBJ databases">
        <title>Atta colombica WGS genome.</title>
        <authorList>
            <person name="Nygaard S."/>
            <person name="Hu H."/>
            <person name="Boomsma J."/>
            <person name="Zhang G."/>
        </authorList>
    </citation>
    <scope>NUCLEOTIDE SEQUENCE [LARGE SCALE GENOMIC DNA]</scope>
    <source>
        <strain evidence="1">Treedump-2</strain>
        <tissue evidence="1">Whole body</tissue>
    </source>
</reference>
<gene>
    <name evidence="1" type="ORF">ALC53_08467</name>
</gene>
<name>A0A195BAA4_9HYME</name>
<dbReference type="EMBL" id="KQ976542">
    <property type="protein sequence ID" value="KYM81124.1"/>
    <property type="molecule type" value="Genomic_DNA"/>
</dbReference>
<protein>
    <submittedName>
        <fullName evidence="1">Uncharacterized protein</fullName>
    </submittedName>
</protein>